<gene>
    <name evidence="1" type="ORF">PHYPA_009530</name>
</gene>
<dbReference type="EMBL" id="ABEU02000006">
    <property type="protein sequence ID" value="PNR53155.1"/>
    <property type="molecule type" value="Genomic_DNA"/>
</dbReference>
<dbReference type="EnsemblPlants" id="Pp3c6_26760V3.2">
    <property type="protein sequence ID" value="PAC:32978042.CDS.1"/>
    <property type="gene ID" value="Pp3c6_26760"/>
</dbReference>
<name>A0A2K1KHB5_PHYPA</name>
<organism evidence="1">
    <name type="scientific">Physcomitrium patens</name>
    <name type="common">Spreading-leaved earth moss</name>
    <name type="synonym">Physcomitrella patens</name>
    <dbReference type="NCBI Taxonomy" id="3218"/>
    <lineage>
        <taxon>Eukaryota</taxon>
        <taxon>Viridiplantae</taxon>
        <taxon>Streptophyta</taxon>
        <taxon>Embryophyta</taxon>
        <taxon>Bryophyta</taxon>
        <taxon>Bryophytina</taxon>
        <taxon>Bryopsida</taxon>
        <taxon>Funariidae</taxon>
        <taxon>Funariales</taxon>
        <taxon>Funariaceae</taxon>
        <taxon>Physcomitrium</taxon>
    </lineage>
</organism>
<sequence>MGHGNNCLNRPHKESGYRIVLCSWSVRKATRLDTPQNHRIRNNTAQAILFPWDLGYP</sequence>
<dbReference type="PaxDb" id="3218-PP1S53_5V6.1"/>
<evidence type="ECO:0000313" key="2">
    <source>
        <dbReference type="EnsemblPlants" id="PAC:32978041.CDS.1"/>
    </source>
</evidence>
<dbReference type="EnsemblPlants" id="Pp3c6_26760V3.1">
    <property type="protein sequence ID" value="PAC:32978041.CDS.1"/>
    <property type="gene ID" value="Pp3c6_26760"/>
</dbReference>
<evidence type="ECO:0000313" key="3">
    <source>
        <dbReference type="Proteomes" id="UP000006727"/>
    </source>
</evidence>
<proteinExistence type="predicted"/>
<dbReference type="InParanoid" id="A0A2K1KHB5"/>
<keyword evidence="3" id="KW-1185">Reference proteome</keyword>
<accession>A0A2K1KHB5</accession>
<dbReference type="Gramene" id="Pp3c6_26760V3.2">
    <property type="protein sequence ID" value="PAC:32978042.CDS.1"/>
    <property type="gene ID" value="Pp3c6_26760"/>
</dbReference>
<evidence type="ECO:0000313" key="1">
    <source>
        <dbReference type="EMBL" id="PNR53155.1"/>
    </source>
</evidence>
<reference evidence="1 3" key="1">
    <citation type="journal article" date="2008" name="Science">
        <title>The Physcomitrella genome reveals evolutionary insights into the conquest of land by plants.</title>
        <authorList>
            <person name="Rensing S."/>
            <person name="Lang D."/>
            <person name="Zimmer A."/>
            <person name="Terry A."/>
            <person name="Salamov A."/>
            <person name="Shapiro H."/>
            <person name="Nishiyama T."/>
            <person name="Perroud P.-F."/>
            <person name="Lindquist E."/>
            <person name="Kamisugi Y."/>
            <person name="Tanahashi T."/>
            <person name="Sakakibara K."/>
            <person name="Fujita T."/>
            <person name="Oishi K."/>
            <person name="Shin-I T."/>
            <person name="Kuroki Y."/>
            <person name="Toyoda A."/>
            <person name="Suzuki Y."/>
            <person name="Hashimoto A."/>
            <person name="Yamaguchi K."/>
            <person name="Sugano A."/>
            <person name="Kohara Y."/>
            <person name="Fujiyama A."/>
            <person name="Anterola A."/>
            <person name="Aoki S."/>
            <person name="Ashton N."/>
            <person name="Barbazuk W.B."/>
            <person name="Barker E."/>
            <person name="Bennetzen J."/>
            <person name="Bezanilla M."/>
            <person name="Blankenship R."/>
            <person name="Cho S.H."/>
            <person name="Dutcher S."/>
            <person name="Estelle M."/>
            <person name="Fawcett J.A."/>
            <person name="Gundlach H."/>
            <person name="Hanada K."/>
            <person name="Heyl A."/>
            <person name="Hicks K.A."/>
            <person name="Hugh J."/>
            <person name="Lohr M."/>
            <person name="Mayer K."/>
            <person name="Melkozernov A."/>
            <person name="Murata T."/>
            <person name="Nelson D."/>
            <person name="Pils B."/>
            <person name="Prigge M."/>
            <person name="Reiss B."/>
            <person name="Renner T."/>
            <person name="Rombauts S."/>
            <person name="Rushton P."/>
            <person name="Sanderfoot A."/>
            <person name="Schween G."/>
            <person name="Shiu S.-H."/>
            <person name="Stueber K."/>
            <person name="Theodoulou F.L."/>
            <person name="Tu H."/>
            <person name="Van de Peer Y."/>
            <person name="Verrier P.J."/>
            <person name="Waters E."/>
            <person name="Wood A."/>
            <person name="Yang L."/>
            <person name="Cove D."/>
            <person name="Cuming A."/>
            <person name="Hasebe M."/>
            <person name="Lucas S."/>
            <person name="Mishler D.B."/>
            <person name="Reski R."/>
            <person name="Grigoriev I."/>
            <person name="Quatrano R.S."/>
            <person name="Boore J.L."/>
        </authorList>
    </citation>
    <scope>NUCLEOTIDE SEQUENCE [LARGE SCALE GENOMIC DNA]</scope>
    <source>
        <strain evidence="2 3">cv. Gransden 2004</strain>
    </source>
</reference>
<dbReference type="AlphaFoldDB" id="A0A2K1KHB5"/>
<dbReference type="Proteomes" id="UP000006727">
    <property type="component" value="Chromosome 6"/>
</dbReference>
<reference evidence="2" key="3">
    <citation type="submission" date="2020-12" db="UniProtKB">
        <authorList>
            <consortium name="EnsemblPlants"/>
        </authorList>
    </citation>
    <scope>IDENTIFICATION</scope>
</reference>
<dbReference type="Gramene" id="Pp3c6_26760V3.1">
    <property type="protein sequence ID" value="PAC:32978041.CDS.1"/>
    <property type="gene ID" value="Pp3c6_26760"/>
</dbReference>
<reference evidence="1 3" key="2">
    <citation type="journal article" date="2018" name="Plant J.">
        <title>The Physcomitrella patens chromosome-scale assembly reveals moss genome structure and evolution.</title>
        <authorList>
            <person name="Lang D."/>
            <person name="Ullrich K.K."/>
            <person name="Murat F."/>
            <person name="Fuchs J."/>
            <person name="Jenkins J."/>
            <person name="Haas F.B."/>
            <person name="Piednoel M."/>
            <person name="Gundlach H."/>
            <person name="Van Bel M."/>
            <person name="Meyberg R."/>
            <person name="Vives C."/>
            <person name="Morata J."/>
            <person name="Symeonidi A."/>
            <person name="Hiss M."/>
            <person name="Muchero W."/>
            <person name="Kamisugi Y."/>
            <person name="Saleh O."/>
            <person name="Blanc G."/>
            <person name="Decker E.L."/>
            <person name="van Gessel N."/>
            <person name="Grimwood J."/>
            <person name="Hayes R.D."/>
            <person name="Graham S.W."/>
            <person name="Gunter L.E."/>
            <person name="McDaniel S.F."/>
            <person name="Hoernstein S.N.W."/>
            <person name="Larsson A."/>
            <person name="Li F.W."/>
            <person name="Perroud P.F."/>
            <person name="Phillips J."/>
            <person name="Ranjan P."/>
            <person name="Rokshar D.S."/>
            <person name="Rothfels C.J."/>
            <person name="Schneider L."/>
            <person name="Shu S."/>
            <person name="Stevenson D.W."/>
            <person name="Thummler F."/>
            <person name="Tillich M."/>
            <person name="Villarreal Aguilar J.C."/>
            <person name="Widiez T."/>
            <person name="Wong G.K."/>
            <person name="Wymore A."/>
            <person name="Zhang Y."/>
            <person name="Zimmer A.D."/>
            <person name="Quatrano R.S."/>
            <person name="Mayer K.F.X."/>
            <person name="Goodstein D."/>
            <person name="Casacuberta J.M."/>
            <person name="Vandepoele K."/>
            <person name="Reski R."/>
            <person name="Cuming A.C."/>
            <person name="Tuskan G.A."/>
            <person name="Maumus F."/>
            <person name="Salse J."/>
            <person name="Schmutz J."/>
            <person name="Rensing S.A."/>
        </authorList>
    </citation>
    <scope>NUCLEOTIDE SEQUENCE [LARGE SCALE GENOMIC DNA]</scope>
    <source>
        <strain evidence="2 3">cv. Gransden 2004</strain>
    </source>
</reference>
<protein>
    <submittedName>
        <fullName evidence="1 2">Uncharacterized protein</fullName>
    </submittedName>
</protein>